<feature type="domain" description="Type II methyltransferase M.TaqI-like" evidence="8">
    <location>
        <begin position="1"/>
        <end position="40"/>
    </location>
</feature>
<dbReference type="Pfam" id="PF07669">
    <property type="entry name" value="Eco57I"/>
    <property type="match status" value="1"/>
</dbReference>
<dbReference type="InterPro" id="IPR050953">
    <property type="entry name" value="N4_N6_ade-DNA_methylase"/>
</dbReference>
<keyword evidence="3" id="KW-0808">Transferase</keyword>
<keyword evidence="4" id="KW-0949">S-adenosyl-L-methionine</keyword>
<evidence type="ECO:0000313" key="10">
    <source>
        <dbReference type="EMBL" id="GHO59196.1"/>
    </source>
</evidence>
<evidence type="ECO:0000256" key="3">
    <source>
        <dbReference type="ARBA" id="ARBA00022679"/>
    </source>
</evidence>
<dbReference type="InterPro" id="IPR025931">
    <property type="entry name" value="TaqI_C"/>
</dbReference>
<dbReference type="EC" id="2.1.1.72" evidence="1"/>
<sequence>MSYIVTNKWMRAGYGQSLRALFAQEGALERIIDFGHSPIFEDADVFPCILVLNKPQRHDLEDTSERQVNVLNFPREELSRILQKKQSLNSYVQEKSHSLPHYRFTSAPWNLEGSAVDDLLAKIRRVGIPLTEFAGLKPYRGVLTGLNEAFLIDERTKNRLIHDDPRCAEIIKPYLRGQDIKRWSAEWARVWMIFTRRGIDIDVYPAIKNYLLPFREQLEPKPKNWVGEQWAGRKAGSYQWYEIQDAVDYWSLFERPKIMYQEIQFHPAYCLDTSGLFPNNKVFFLANPNLYLLAVLNSPLMWWHNWRYLPHMKDEALSPIGEKMEVLPIASPTDTLRMEIEQAVTRLIQIGRASQEARQLLFDWLRLEFEVQEPGRQLMNVVDLDFQTFVDEVRKRRSKTAKKITPATLKALQAGYTEQIEPLQQDKAEALRLERKIGDLVNQAYGLTEEEIAVLWKTAPPRMPFNIGLVADAHE</sequence>
<evidence type="ECO:0000256" key="1">
    <source>
        <dbReference type="ARBA" id="ARBA00011900"/>
    </source>
</evidence>
<evidence type="ECO:0000259" key="9">
    <source>
        <dbReference type="Pfam" id="PF12950"/>
    </source>
</evidence>
<keyword evidence="11" id="KW-1185">Reference proteome</keyword>
<name>A0ABQ3V216_9CHLR</name>
<evidence type="ECO:0000256" key="7">
    <source>
        <dbReference type="ARBA" id="ARBA00047942"/>
    </source>
</evidence>
<accession>A0ABQ3V216</accession>
<dbReference type="Proteomes" id="UP000654345">
    <property type="component" value="Unassembled WGS sequence"/>
</dbReference>
<dbReference type="Gene3D" id="3.40.50.150">
    <property type="entry name" value="Vaccinia Virus protein VP39"/>
    <property type="match status" value="1"/>
</dbReference>
<keyword evidence="5" id="KW-0680">Restriction system</keyword>
<evidence type="ECO:0000256" key="4">
    <source>
        <dbReference type="ARBA" id="ARBA00022691"/>
    </source>
</evidence>
<dbReference type="SUPFAM" id="SSF53335">
    <property type="entry name" value="S-adenosyl-L-methionine-dependent methyltransferases"/>
    <property type="match status" value="1"/>
</dbReference>
<evidence type="ECO:0000259" key="8">
    <source>
        <dbReference type="Pfam" id="PF07669"/>
    </source>
</evidence>
<comment type="caution">
    <text evidence="10">The sequence shown here is derived from an EMBL/GenBank/DDBJ whole genome shotgun (WGS) entry which is preliminary data.</text>
</comment>
<gene>
    <name evidence="10" type="ORF">KSB_76710</name>
</gene>
<dbReference type="PANTHER" id="PTHR33841">
    <property type="entry name" value="DNA METHYLTRANSFERASE YEEA-RELATED"/>
    <property type="match status" value="1"/>
</dbReference>
<evidence type="ECO:0000256" key="2">
    <source>
        <dbReference type="ARBA" id="ARBA00022603"/>
    </source>
</evidence>
<feature type="domain" description="TaqI-like C-terminal specificity" evidence="9">
    <location>
        <begin position="172"/>
        <end position="329"/>
    </location>
</feature>
<protein>
    <recommendedName>
        <fullName evidence="1">site-specific DNA-methyltransferase (adenine-specific)</fullName>
        <ecNumber evidence="1">2.1.1.72</ecNumber>
    </recommendedName>
</protein>
<keyword evidence="6" id="KW-0238">DNA-binding</keyword>
<dbReference type="InterPro" id="IPR011639">
    <property type="entry name" value="MethylTrfase_TaqI-like_dom"/>
</dbReference>
<dbReference type="EMBL" id="BNJG01000003">
    <property type="protein sequence ID" value="GHO59196.1"/>
    <property type="molecule type" value="Genomic_DNA"/>
</dbReference>
<keyword evidence="2" id="KW-0489">Methyltransferase</keyword>
<reference evidence="10 11" key="1">
    <citation type="journal article" date="2021" name="Int. J. Syst. Evol. Microbiol.">
        <title>Reticulibacter mediterranei gen. nov., sp. nov., within the new family Reticulibacteraceae fam. nov., and Ktedonospora formicarum gen. nov., sp. nov., Ktedonobacter robiniae sp. nov., Dictyobacter formicarum sp. nov. and Dictyobacter arantiisoli sp. nov., belonging to the class Ktedonobacteria.</title>
        <authorList>
            <person name="Yabe S."/>
            <person name="Zheng Y."/>
            <person name="Wang C.M."/>
            <person name="Sakai Y."/>
            <person name="Abe K."/>
            <person name="Yokota A."/>
            <person name="Donadio S."/>
            <person name="Cavaletti L."/>
            <person name="Monciardini P."/>
        </authorList>
    </citation>
    <scope>NUCLEOTIDE SEQUENCE [LARGE SCALE GENOMIC DNA]</scope>
    <source>
        <strain evidence="10 11">SOSP1-30</strain>
    </source>
</reference>
<evidence type="ECO:0000256" key="5">
    <source>
        <dbReference type="ARBA" id="ARBA00022747"/>
    </source>
</evidence>
<dbReference type="PANTHER" id="PTHR33841:SF1">
    <property type="entry name" value="DNA METHYLTRANSFERASE A"/>
    <property type="match status" value="1"/>
</dbReference>
<evidence type="ECO:0000256" key="6">
    <source>
        <dbReference type="ARBA" id="ARBA00023125"/>
    </source>
</evidence>
<proteinExistence type="predicted"/>
<organism evidence="10 11">
    <name type="scientific">Ktedonobacter robiniae</name>
    <dbReference type="NCBI Taxonomy" id="2778365"/>
    <lineage>
        <taxon>Bacteria</taxon>
        <taxon>Bacillati</taxon>
        <taxon>Chloroflexota</taxon>
        <taxon>Ktedonobacteria</taxon>
        <taxon>Ktedonobacterales</taxon>
        <taxon>Ktedonobacteraceae</taxon>
        <taxon>Ktedonobacter</taxon>
    </lineage>
</organism>
<dbReference type="Pfam" id="PF12950">
    <property type="entry name" value="TaqI_C"/>
    <property type="match status" value="1"/>
</dbReference>
<dbReference type="InterPro" id="IPR029063">
    <property type="entry name" value="SAM-dependent_MTases_sf"/>
</dbReference>
<comment type="catalytic activity">
    <reaction evidence="7">
        <text>a 2'-deoxyadenosine in DNA + S-adenosyl-L-methionine = an N(6)-methyl-2'-deoxyadenosine in DNA + S-adenosyl-L-homocysteine + H(+)</text>
        <dbReference type="Rhea" id="RHEA:15197"/>
        <dbReference type="Rhea" id="RHEA-COMP:12418"/>
        <dbReference type="Rhea" id="RHEA-COMP:12419"/>
        <dbReference type="ChEBI" id="CHEBI:15378"/>
        <dbReference type="ChEBI" id="CHEBI:57856"/>
        <dbReference type="ChEBI" id="CHEBI:59789"/>
        <dbReference type="ChEBI" id="CHEBI:90615"/>
        <dbReference type="ChEBI" id="CHEBI:90616"/>
        <dbReference type="EC" id="2.1.1.72"/>
    </reaction>
</comment>
<evidence type="ECO:0000313" key="11">
    <source>
        <dbReference type="Proteomes" id="UP000654345"/>
    </source>
</evidence>